<dbReference type="GO" id="GO:0008972">
    <property type="term" value="F:phosphomethylpyrimidine kinase activity"/>
    <property type="evidence" value="ECO:0007669"/>
    <property type="project" value="InterPro"/>
</dbReference>
<reference evidence="3" key="1">
    <citation type="submission" date="2016-04" db="EMBL/GenBank/DDBJ databases">
        <authorList>
            <person name="Nguyen H.D."/>
            <person name="Samba Siva P."/>
            <person name="Cullis J."/>
            <person name="Levesque C.A."/>
            <person name="Hambleton S."/>
        </authorList>
    </citation>
    <scope>NUCLEOTIDE SEQUENCE</scope>
    <source>
        <strain evidence="3">DAOMC 236416</strain>
    </source>
</reference>
<dbReference type="PANTHER" id="PTHR20858">
    <property type="entry name" value="PHOSPHOMETHYLPYRIMIDINE KINASE"/>
    <property type="match status" value="1"/>
</dbReference>
<dbReference type="Pfam" id="PF03070">
    <property type="entry name" value="TENA_THI-4"/>
    <property type="match status" value="1"/>
</dbReference>
<feature type="domain" description="Thiaminase-2/PQQC" evidence="1">
    <location>
        <begin position="460"/>
        <end position="706"/>
    </location>
</feature>
<dbReference type="PANTHER" id="PTHR20858:SF17">
    <property type="entry name" value="HYDROXYMETHYLPYRIMIDINE_PHOSPHOMETHYLPYRIMIDINE KINASE THI20-RELATED"/>
    <property type="match status" value="1"/>
</dbReference>
<dbReference type="SUPFAM" id="SSF48613">
    <property type="entry name" value="Heme oxygenase-like"/>
    <property type="match status" value="1"/>
</dbReference>
<dbReference type="Gene3D" id="1.20.910.10">
    <property type="entry name" value="Heme oxygenase-like"/>
    <property type="match status" value="1"/>
</dbReference>
<keyword evidence="4" id="KW-1185">Reference proteome</keyword>
<evidence type="ECO:0000313" key="4">
    <source>
        <dbReference type="Proteomes" id="UP000077521"/>
    </source>
</evidence>
<dbReference type="Proteomes" id="UP000077521">
    <property type="component" value="Unassembled WGS sequence"/>
</dbReference>
<dbReference type="Gene3D" id="3.40.1190.20">
    <property type="match status" value="1"/>
</dbReference>
<organism evidence="3 4">
    <name type="scientific">Tilletia indica</name>
    <dbReference type="NCBI Taxonomy" id="43049"/>
    <lineage>
        <taxon>Eukaryota</taxon>
        <taxon>Fungi</taxon>
        <taxon>Dikarya</taxon>
        <taxon>Basidiomycota</taxon>
        <taxon>Ustilaginomycotina</taxon>
        <taxon>Exobasidiomycetes</taxon>
        <taxon>Tilletiales</taxon>
        <taxon>Tilletiaceae</taxon>
        <taxon>Tilletia</taxon>
    </lineage>
</organism>
<dbReference type="GO" id="GO:0008902">
    <property type="term" value="F:hydroxymethylpyrimidine kinase activity"/>
    <property type="evidence" value="ECO:0007669"/>
    <property type="project" value="TreeGrafter"/>
</dbReference>
<dbReference type="EMBL" id="LWDF02000194">
    <property type="protein sequence ID" value="KAE8254339.1"/>
    <property type="molecule type" value="Genomic_DNA"/>
</dbReference>
<dbReference type="CDD" id="cd19367">
    <property type="entry name" value="TenA_C_ScTHI20-like"/>
    <property type="match status" value="1"/>
</dbReference>
<dbReference type="CDD" id="cd01169">
    <property type="entry name" value="HMPP_kinase"/>
    <property type="match status" value="1"/>
</dbReference>
<dbReference type="GO" id="GO:0009228">
    <property type="term" value="P:thiamine biosynthetic process"/>
    <property type="evidence" value="ECO:0007669"/>
    <property type="project" value="InterPro"/>
</dbReference>
<dbReference type="SUPFAM" id="SSF53613">
    <property type="entry name" value="Ribokinase-like"/>
    <property type="match status" value="2"/>
</dbReference>
<gene>
    <name evidence="3" type="ORF">A4X13_0g3461</name>
</gene>
<evidence type="ECO:0008006" key="5">
    <source>
        <dbReference type="Google" id="ProtNLM"/>
    </source>
</evidence>
<dbReference type="AlphaFoldDB" id="A0A177TX11"/>
<evidence type="ECO:0000259" key="1">
    <source>
        <dbReference type="Pfam" id="PF03070"/>
    </source>
</evidence>
<dbReference type="InterPro" id="IPR004305">
    <property type="entry name" value="Thiaminase-2/PQQC"/>
</dbReference>
<dbReference type="InterPro" id="IPR029056">
    <property type="entry name" value="Ribokinase-like"/>
</dbReference>
<dbReference type="InterPro" id="IPR004399">
    <property type="entry name" value="HMP/HMP-P_kinase_dom"/>
</dbReference>
<reference evidence="3" key="2">
    <citation type="journal article" date="2019" name="IMA Fungus">
        <title>Genome sequencing and comparison of five Tilletia species to identify candidate genes for the detection of regulated species infecting wheat.</title>
        <authorList>
            <person name="Nguyen H.D.T."/>
            <person name="Sultana T."/>
            <person name="Kesanakurti P."/>
            <person name="Hambleton S."/>
        </authorList>
    </citation>
    <scope>NUCLEOTIDE SEQUENCE</scope>
    <source>
        <strain evidence="3">DAOMC 236416</strain>
    </source>
</reference>
<dbReference type="Pfam" id="PF08543">
    <property type="entry name" value="Phos_pyr_kin"/>
    <property type="match status" value="2"/>
</dbReference>
<dbReference type="InterPro" id="IPR016084">
    <property type="entry name" value="Haem_Oase-like_multi-hlx"/>
</dbReference>
<name>A0A177TX11_9BASI</name>
<feature type="domain" description="Pyridoxamine kinase/Phosphomethylpyrimidine kinase" evidence="2">
    <location>
        <begin position="17"/>
        <end position="171"/>
    </location>
</feature>
<protein>
    <recommendedName>
        <fullName evidence="5">Pyridoxamine kinase/Phosphomethylpyrimidine kinase domain-containing protein</fullName>
    </recommendedName>
</protein>
<evidence type="ECO:0000259" key="2">
    <source>
        <dbReference type="Pfam" id="PF08543"/>
    </source>
</evidence>
<accession>A0A177TX11</accession>
<proteinExistence type="predicted"/>
<evidence type="ECO:0000313" key="3">
    <source>
        <dbReference type="EMBL" id="KAE8254339.1"/>
    </source>
</evidence>
<feature type="domain" description="Pyridoxamine kinase/Phosphomethylpyrimidine kinase" evidence="2">
    <location>
        <begin position="342"/>
        <end position="423"/>
    </location>
</feature>
<dbReference type="GO" id="GO:0005829">
    <property type="term" value="C:cytosol"/>
    <property type="evidence" value="ECO:0007669"/>
    <property type="project" value="TreeGrafter"/>
</dbReference>
<sequence length="718" mass="77772">MQGQKALARVCTIAGSDSGGGAGIQADLKTIHSLGSYGLSVVTALTAQNTAGVQAVHIPPSQFVRQQFESVQGDIRIDAFKIGMLANEDIVRELGSLLKTPSSNRTPIVLDPVMVSTSGSMLLPHEAVQALIAEVFPRCTVVTPNVAEAIEILKRSPKQNGSKTHSVIEELTGNRDSTSVSEEKVRQVLTNVLWRSDDSQGEDQEATSKELGRIAARISAQDSDRSSTILKALAVLEDAESIALLGSDACLLKGGHAPIDRSDFDLLFGLETEEQDDAKKWSSASPYVEWESAVRQEPSTSAGLVYRIGSVDVVRMDHRPWSIALDRWAEKEASDDQPDSGSVVVDVLYQSQPGPGQSKRTMFVSKHSPSTSTHGTGCTLSSALATFLAQGYTLRAASGLAINYVAQGIPRGVIDLGSGAGPLDHGLTSDLLAHQRRAIPPSAPHDRTPLNRALVGHDVQLWLQYTRHDFVKRILVATDDTDAAFWDGFAYFLRQDYLFLQHYGRMFAIAAAATSASSHPDAQAEMESFSRTAAVCMLECQKHLDLCEENGISREMVTERTKESAAVVAYTRFVLDVGHGGGGSAGGVLAMLVAMGPCALGYAEVGLWLASRRRELRKASGEPESYAVLHPTDRASLPEALRHRIAYDAWIDTYSSDEFQDSVGKSIGLMERKAQQSPLTVAKLSEYKRIWTAAVRLEIGMWDEAVDPSVRRPIVDPY</sequence>
<dbReference type="InterPro" id="IPR013749">
    <property type="entry name" value="PM/HMP-P_kinase-1"/>
</dbReference>
<comment type="caution">
    <text evidence="3">The sequence shown here is derived from an EMBL/GenBank/DDBJ whole genome shotgun (WGS) entry which is preliminary data.</text>
</comment>